<evidence type="ECO:0000256" key="1">
    <source>
        <dbReference type="SAM" id="Coils"/>
    </source>
</evidence>
<sequence length="652" mass="70445">MVYTRVDNSVAVQQLAIGLHDSGRDRPWVVVSSPFGTAVPEIGIEQLSSQIGDVTRVFLIETGELTRQLGDLLPPQFQVYGSAGRSYPVGDAFATLSRSRLRFTHGDPQHATDQLVTDALAHAHQAGLFALAPASVITVDGTVKGFMLGGSRALVELDGGGMATVWQELTYPPVPLDWTLKPGQRIRGALDAPTHRLNVENKPPTTTAIANRYPHGSITLALVQKVSAQRAVLALHPHLQFTITRADISANPLDKVDALLSEGDVVAARVIHLPSGALHLCLSDVDDDETVLPSLCAVRNGPPWLQENRPLLPLVEEDEPTAQVVDLVESLPVVEPTVAGFTPADSVCAGRIAAGGSASGDAGPADGAEAFALANLLEARAPLPRPSPGPGRMHAVRRPATTATVIPFRVTPTPAPAPHSALQSTQLSLAEAKARITRLETQLVEAGATDSDLAKLREQARSAQLQLRDALVELATLRHTVAELRDDQRAQRRMLRESRRTAPTPVAASEYETRRAQWEDPAGWVRHEILLAWVDRVPESDREEWPLPHSYVLGERFPDSLAGLDDGQLAKAFKASVDVLTGRVKTLTGRHLHALRQGAGPADPHLLRWDGARCMRVSIEQNTPAARRMHFWQLPDGGIELGRIVTHDDMEA</sequence>
<name>A0AAQ2HG18_9MICO</name>
<dbReference type="RefSeq" id="WP_134409766.1">
    <property type="nucleotide sequence ID" value="NZ_SOFY01000029.1"/>
</dbReference>
<gene>
    <name evidence="2" type="ORF">E3O49_06430</name>
</gene>
<dbReference type="EMBL" id="SOFY01000029">
    <property type="protein sequence ID" value="TFC49268.1"/>
    <property type="molecule type" value="Genomic_DNA"/>
</dbReference>
<evidence type="ECO:0000313" key="2">
    <source>
        <dbReference type="EMBL" id="TFC49268.1"/>
    </source>
</evidence>
<accession>A0AAQ2HG18</accession>
<dbReference type="InterPro" id="IPR012340">
    <property type="entry name" value="NA-bd_OB-fold"/>
</dbReference>
<protein>
    <recommendedName>
        <fullName evidence="4">S1 motif domain-containing protein</fullName>
    </recommendedName>
</protein>
<organism evidence="2 3">
    <name type="scientific">Cryobacterium shii</name>
    <dbReference type="NCBI Taxonomy" id="1259235"/>
    <lineage>
        <taxon>Bacteria</taxon>
        <taxon>Bacillati</taxon>
        <taxon>Actinomycetota</taxon>
        <taxon>Actinomycetes</taxon>
        <taxon>Micrococcales</taxon>
        <taxon>Microbacteriaceae</taxon>
        <taxon>Cryobacterium</taxon>
    </lineage>
</organism>
<dbReference type="SUPFAM" id="SSF50249">
    <property type="entry name" value="Nucleic acid-binding proteins"/>
    <property type="match status" value="1"/>
</dbReference>
<dbReference type="Proteomes" id="UP000297403">
    <property type="component" value="Unassembled WGS sequence"/>
</dbReference>
<dbReference type="AlphaFoldDB" id="A0AAQ2HG18"/>
<keyword evidence="3" id="KW-1185">Reference proteome</keyword>
<evidence type="ECO:0008006" key="4">
    <source>
        <dbReference type="Google" id="ProtNLM"/>
    </source>
</evidence>
<feature type="coiled-coil region" evidence="1">
    <location>
        <begin position="422"/>
        <end position="487"/>
    </location>
</feature>
<comment type="caution">
    <text evidence="2">The sequence shown here is derived from an EMBL/GenBank/DDBJ whole genome shotgun (WGS) entry which is preliminary data.</text>
</comment>
<reference evidence="2 3" key="1">
    <citation type="submission" date="2019-03" db="EMBL/GenBank/DDBJ databases">
        <title>Genomics of glacier-inhabiting Cryobacterium strains.</title>
        <authorList>
            <person name="Liu Q."/>
            <person name="Xin Y.-H."/>
        </authorList>
    </citation>
    <scope>NUCLEOTIDE SEQUENCE [LARGE SCALE GENOMIC DNA]</scope>
    <source>
        <strain evidence="3">TMT1-22</strain>
    </source>
</reference>
<evidence type="ECO:0000313" key="3">
    <source>
        <dbReference type="Proteomes" id="UP000297403"/>
    </source>
</evidence>
<proteinExistence type="predicted"/>
<keyword evidence="1" id="KW-0175">Coiled coil</keyword>